<name>A0AAW7Y341_9GAMM</name>
<dbReference type="RefSeq" id="WP_303498973.1">
    <property type="nucleotide sequence ID" value="NZ_JAUOPU010000006.1"/>
</dbReference>
<organism evidence="2 3">
    <name type="scientific">Photobacterium sanguinicancri</name>
    <dbReference type="NCBI Taxonomy" id="875932"/>
    <lineage>
        <taxon>Bacteria</taxon>
        <taxon>Pseudomonadati</taxon>
        <taxon>Pseudomonadota</taxon>
        <taxon>Gammaproteobacteria</taxon>
        <taxon>Vibrionales</taxon>
        <taxon>Vibrionaceae</taxon>
        <taxon>Photobacterium</taxon>
    </lineage>
</organism>
<proteinExistence type="predicted"/>
<feature type="domain" description="Glycosyltransferase 2-like" evidence="1">
    <location>
        <begin position="19"/>
        <end position="126"/>
    </location>
</feature>
<evidence type="ECO:0000313" key="2">
    <source>
        <dbReference type="EMBL" id="MDO6542490.1"/>
    </source>
</evidence>
<accession>A0AAW7Y341</accession>
<sequence length="269" mass="31089">MRKFILLCVLYNKKCDESETIESFCSSDYYLPKNNKVEVELHVWDNSTDNVVFEYNKKYCDNNDIHHHFNGNNEFLSVVYNKFLHEYNSDFILIFDDDSNVSNEYLNGVTRAAEEVEFHVGIPKIVSQLGSIYSPAKFGLVKGKHINDISCGFHSGLVAISSGMVVNCKKVISEKISFDEKLNLYGIDTDFFLCLARKGIPLYVFDVNITHDLSVFNIESKKVKRKRFLNLIKSNVYIAKKRSNFHLLLFLLYIPLVFIKNIKLFTTNS</sequence>
<dbReference type="AlphaFoldDB" id="A0AAW7Y341"/>
<evidence type="ECO:0000259" key="1">
    <source>
        <dbReference type="Pfam" id="PF00535"/>
    </source>
</evidence>
<dbReference type="Pfam" id="PF00535">
    <property type="entry name" value="Glycos_transf_2"/>
    <property type="match status" value="1"/>
</dbReference>
<dbReference type="SUPFAM" id="SSF53448">
    <property type="entry name" value="Nucleotide-diphospho-sugar transferases"/>
    <property type="match status" value="1"/>
</dbReference>
<dbReference type="InterPro" id="IPR029044">
    <property type="entry name" value="Nucleotide-diphossugar_trans"/>
</dbReference>
<dbReference type="Proteomes" id="UP001170624">
    <property type="component" value="Unassembled WGS sequence"/>
</dbReference>
<dbReference type="InterPro" id="IPR001173">
    <property type="entry name" value="Glyco_trans_2-like"/>
</dbReference>
<reference evidence="2" key="1">
    <citation type="submission" date="2023-07" db="EMBL/GenBank/DDBJ databases">
        <title>Genome content predicts the carbon catabolic preferences of heterotrophic bacteria.</title>
        <authorList>
            <person name="Gralka M."/>
        </authorList>
    </citation>
    <scope>NUCLEOTIDE SEQUENCE</scope>
    <source>
        <strain evidence="2">G2M05</strain>
    </source>
</reference>
<dbReference type="Gene3D" id="3.90.550.10">
    <property type="entry name" value="Spore Coat Polysaccharide Biosynthesis Protein SpsA, Chain A"/>
    <property type="match status" value="1"/>
</dbReference>
<comment type="caution">
    <text evidence="2">The sequence shown here is derived from an EMBL/GenBank/DDBJ whole genome shotgun (WGS) entry which is preliminary data.</text>
</comment>
<protein>
    <recommendedName>
        <fullName evidence="1">Glycosyltransferase 2-like domain-containing protein</fullName>
    </recommendedName>
</protein>
<gene>
    <name evidence="2" type="ORF">Q4568_08095</name>
</gene>
<evidence type="ECO:0000313" key="3">
    <source>
        <dbReference type="Proteomes" id="UP001170624"/>
    </source>
</evidence>
<dbReference type="EMBL" id="JAUOPU010000006">
    <property type="protein sequence ID" value="MDO6542490.1"/>
    <property type="molecule type" value="Genomic_DNA"/>
</dbReference>